<keyword evidence="1" id="KW-0449">Lipoprotein</keyword>
<protein>
    <submittedName>
        <fullName evidence="1">Lipoprotein</fullName>
    </submittedName>
</protein>
<dbReference type="InterPro" id="IPR058119">
    <property type="entry name" value="SCO0607-like"/>
</dbReference>
<sequence>MNTSRRAGFTTRVRPGRMRIAAAAFASVAAVVALTGCSGWEYREDVCASGEYPVLSVGGTGSACVSDGQEPPSGFARYPQGKVPQEVGDKWDTYWDTHTLDKEGNVIDAPAEG</sequence>
<accession>A0ABQ3SD52</accession>
<reference evidence="2" key="1">
    <citation type="submission" date="2023-07" db="EMBL/GenBank/DDBJ databases">
        <title>Whole genome shotgun sequence of Streptomyces cacaoi subsp. asoensis NBRC 13813.</title>
        <authorList>
            <person name="Komaki H."/>
            <person name="Tamura T."/>
        </authorList>
    </citation>
    <scope>NUCLEOTIDE SEQUENCE [LARGE SCALE GENOMIC DNA]</scope>
    <source>
        <strain evidence="2">NBRC 13813</strain>
    </source>
</reference>
<keyword evidence="2" id="KW-1185">Reference proteome</keyword>
<proteinExistence type="predicted"/>
<organism evidence="1 2">
    <name type="scientific">Streptomyces asoensis</name>
    <dbReference type="NCBI Taxonomy" id="249586"/>
    <lineage>
        <taxon>Bacteria</taxon>
        <taxon>Bacillati</taxon>
        <taxon>Actinomycetota</taxon>
        <taxon>Actinomycetes</taxon>
        <taxon>Kitasatosporales</taxon>
        <taxon>Streptomycetaceae</taxon>
        <taxon>Streptomyces</taxon>
    </lineage>
</organism>
<evidence type="ECO:0000313" key="2">
    <source>
        <dbReference type="Proteomes" id="UP000649259"/>
    </source>
</evidence>
<name>A0ABQ3SD52_9ACTN</name>
<gene>
    <name evidence="1" type="ORF">Saso_77160</name>
</gene>
<comment type="caution">
    <text evidence="1">The sequence shown here is derived from an EMBL/GenBank/DDBJ whole genome shotgun (WGS) entry which is preliminary data.</text>
</comment>
<evidence type="ECO:0000313" key="1">
    <source>
        <dbReference type="EMBL" id="GHI66066.1"/>
    </source>
</evidence>
<dbReference type="EMBL" id="BNEB01000006">
    <property type="protein sequence ID" value="GHI66066.1"/>
    <property type="molecule type" value="Genomic_DNA"/>
</dbReference>
<dbReference type="NCBIfam" id="NF046120">
    <property type="entry name" value="lipo_SCO0607"/>
    <property type="match status" value="1"/>
</dbReference>
<dbReference type="Proteomes" id="UP000649259">
    <property type="component" value="Unassembled WGS sequence"/>
</dbReference>